<name>A0A4P6ZLL5_9LACO</name>
<dbReference type="Proteomes" id="UP000294321">
    <property type="component" value="Chromosome"/>
</dbReference>
<feature type="binding site" evidence="1">
    <location>
        <position position="23"/>
    </location>
    <ligand>
        <name>Zn(2+)</name>
        <dbReference type="ChEBI" id="CHEBI:29105"/>
    </ligand>
</feature>
<dbReference type="InterPro" id="IPR052891">
    <property type="entry name" value="DNA-3mA_glycosylase"/>
</dbReference>
<feature type="binding site" evidence="1">
    <location>
        <position position="185"/>
    </location>
    <ligand>
        <name>Zn(2+)</name>
        <dbReference type="ChEBI" id="CHEBI:29105"/>
    </ligand>
</feature>
<dbReference type="EMBL" id="CP034726">
    <property type="protein sequence ID" value="QBP18761.1"/>
    <property type="molecule type" value="Genomic_DNA"/>
</dbReference>
<dbReference type="AlphaFoldDB" id="A0A4P6ZLL5"/>
<keyword evidence="1" id="KW-0862">Zinc</keyword>
<evidence type="ECO:0000256" key="1">
    <source>
        <dbReference type="PIRSR" id="PIRSR605019-1"/>
    </source>
</evidence>
<reference evidence="3" key="1">
    <citation type="submission" date="2018-12" db="EMBL/GenBank/DDBJ databases">
        <title>A new species of lactobacillus.</title>
        <authorList>
            <person name="Jian Y."/>
            <person name="Xin L."/>
            <person name="Hong Z.J."/>
            <person name="Ming L.Z."/>
            <person name="Hong X.Z."/>
        </authorList>
    </citation>
    <scope>NUCLEOTIDE SEQUENCE [LARGE SCALE GENOMIC DNA]</scope>
    <source>
        <strain evidence="3">HSLZ-75</strain>
    </source>
</reference>
<gene>
    <name evidence="2" type="ORF">ELX58_06540</name>
</gene>
<protein>
    <submittedName>
        <fullName evidence="2">DNA-3-methyladenine glycosylase I</fullName>
    </submittedName>
</protein>
<accession>A0A4P6ZLL5</accession>
<dbReference type="GO" id="GO:0006284">
    <property type="term" value="P:base-excision repair"/>
    <property type="evidence" value="ECO:0007669"/>
    <property type="project" value="InterPro"/>
</dbReference>
<dbReference type="OrthoDB" id="9807664at2"/>
<dbReference type="PANTHER" id="PTHR30037:SF4">
    <property type="entry name" value="DNA-3-METHYLADENINE GLYCOSYLASE I"/>
    <property type="match status" value="1"/>
</dbReference>
<evidence type="ECO:0000313" key="2">
    <source>
        <dbReference type="EMBL" id="QBP18761.1"/>
    </source>
</evidence>
<feature type="binding site" evidence="1">
    <location>
        <position position="10"/>
    </location>
    <ligand>
        <name>Zn(2+)</name>
        <dbReference type="ChEBI" id="CHEBI:29105"/>
    </ligand>
</feature>
<dbReference type="GO" id="GO:0008725">
    <property type="term" value="F:DNA-3-methyladenine glycosylase activity"/>
    <property type="evidence" value="ECO:0007669"/>
    <property type="project" value="InterPro"/>
</dbReference>
<dbReference type="Pfam" id="PF03352">
    <property type="entry name" value="Adenine_glyco"/>
    <property type="match status" value="1"/>
</dbReference>
<evidence type="ECO:0000313" key="3">
    <source>
        <dbReference type="Proteomes" id="UP000294321"/>
    </source>
</evidence>
<dbReference type="KEGG" id="lji:ELX58_06540"/>
<feature type="binding site" evidence="1">
    <location>
        <position position="181"/>
    </location>
    <ligand>
        <name>Zn(2+)</name>
        <dbReference type="ChEBI" id="CHEBI:29105"/>
    </ligand>
</feature>
<dbReference type="Gene3D" id="1.10.340.30">
    <property type="entry name" value="Hypothetical protein, domain 2"/>
    <property type="match status" value="1"/>
</dbReference>
<sequence>MINIKNLERCSWANRDPLLQQYHDQEWGVPEYNEQQLFALLSLEIFQAGLQWKLILQKRDAIYQAFDNFDYSKVARYSGADLKRLLNNKKIIRNRLKIKAIISNAKRLVKLHHAGITLRHLTWSPVNNTPLDHLIVNNNEPLDYSKFIEPFLIKFRYYQFKRIGPKTLYSYLQAVGVVNDHLTKCFRHSQIS</sequence>
<organism evidence="2 3">
    <name type="scientific">Acetilactobacillus jinshanensis</name>
    <dbReference type="NCBI Taxonomy" id="1720083"/>
    <lineage>
        <taxon>Bacteria</taxon>
        <taxon>Bacillati</taxon>
        <taxon>Bacillota</taxon>
        <taxon>Bacilli</taxon>
        <taxon>Lactobacillales</taxon>
        <taxon>Lactobacillaceae</taxon>
        <taxon>Acetilactobacillus</taxon>
    </lineage>
</organism>
<dbReference type="PANTHER" id="PTHR30037">
    <property type="entry name" value="DNA-3-METHYLADENINE GLYCOSYLASE 1"/>
    <property type="match status" value="1"/>
</dbReference>
<dbReference type="InterPro" id="IPR011257">
    <property type="entry name" value="DNA_glycosylase"/>
</dbReference>
<proteinExistence type="predicted"/>
<dbReference type="SUPFAM" id="SSF48150">
    <property type="entry name" value="DNA-glycosylase"/>
    <property type="match status" value="1"/>
</dbReference>
<dbReference type="GO" id="GO:0046872">
    <property type="term" value="F:metal ion binding"/>
    <property type="evidence" value="ECO:0007669"/>
    <property type="project" value="UniProtKB-KW"/>
</dbReference>
<dbReference type="InterPro" id="IPR005019">
    <property type="entry name" value="Adenine_glyco"/>
</dbReference>
<keyword evidence="3" id="KW-1185">Reference proteome</keyword>
<keyword evidence="1" id="KW-0479">Metal-binding</keyword>